<reference evidence="1 2" key="1">
    <citation type="submission" date="2019-09" db="EMBL/GenBank/DDBJ databases">
        <title>Draft genome of the ectomycorrhizal ascomycete Sphaerosporella brunnea.</title>
        <authorList>
            <consortium name="DOE Joint Genome Institute"/>
            <person name="Benucci G.M."/>
            <person name="Marozzi G."/>
            <person name="Antonielli L."/>
            <person name="Sanchez S."/>
            <person name="Marco P."/>
            <person name="Wang X."/>
            <person name="Falini L.B."/>
            <person name="Barry K."/>
            <person name="Haridas S."/>
            <person name="Lipzen A."/>
            <person name="Labutti K."/>
            <person name="Grigoriev I.V."/>
            <person name="Murat C."/>
            <person name="Martin F."/>
            <person name="Albertini E."/>
            <person name="Donnini D."/>
            <person name="Bonito G."/>
        </authorList>
    </citation>
    <scope>NUCLEOTIDE SEQUENCE [LARGE SCALE GENOMIC DNA]</scope>
    <source>
        <strain evidence="1 2">Sb_GMNB300</strain>
    </source>
</reference>
<comment type="caution">
    <text evidence="1">The sequence shown here is derived from an EMBL/GenBank/DDBJ whole genome shotgun (WGS) entry which is preliminary data.</text>
</comment>
<dbReference type="EMBL" id="VXIS01000217">
    <property type="protein sequence ID" value="KAA8896307.1"/>
    <property type="molecule type" value="Genomic_DNA"/>
</dbReference>
<sequence length="201" mass="22867">MVVLLRYKEWTMIVDSLISLCTQQCTLLQRRSPQQPGTLHPSRNNSSYTTLYQHRDLLFVDIYLVFDGRNVLVKLVHFVGVCLVHHLTQNCDRYWNVDSRFQRLLVPKAHLCSCLRALKQICSASPKAVFSIASQPGWPRKLQAGCGGCSPRRLTGQVGKKYVPLINWIKATRSSRRRCFTGDHSIARKCNRPDSGLGRLG</sequence>
<protein>
    <submittedName>
        <fullName evidence="1">Uncharacterized protein</fullName>
    </submittedName>
</protein>
<keyword evidence="2" id="KW-1185">Reference proteome</keyword>
<dbReference type="AlphaFoldDB" id="A0A5J5EMP7"/>
<evidence type="ECO:0000313" key="2">
    <source>
        <dbReference type="Proteomes" id="UP000326924"/>
    </source>
</evidence>
<organism evidence="1 2">
    <name type="scientific">Sphaerosporella brunnea</name>
    <dbReference type="NCBI Taxonomy" id="1250544"/>
    <lineage>
        <taxon>Eukaryota</taxon>
        <taxon>Fungi</taxon>
        <taxon>Dikarya</taxon>
        <taxon>Ascomycota</taxon>
        <taxon>Pezizomycotina</taxon>
        <taxon>Pezizomycetes</taxon>
        <taxon>Pezizales</taxon>
        <taxon>Pyronemataceae</taxon>
        <taxon>Sphaerosporella</taxon>
    </lineage>
</organism>
<dbReference type="Proteomes" id="UP000326924">
    <property type="component" value="Unassembled WGS sequence"/>
</dbReference>
<dbReference type="InParanoid" id="A0A5J5EMP7"/>
<evidence type="ECO:0000313" key="1">
    <source>
        <dbReference type="EMBL" id="KAA8896307.1"/>
    </source>
</evidence>
<gene>
    <name evidence="1" type="ORF">FN846DRAFT_279832</name>
</gene>
<name>A0A5J5EMP7_9PEZI</name>
<proteinExistence type="predicted"/>
<accession>A0A5J5EMP7</accession>